<dbReference type="CDD" id="cd00027">
    <property type="entry name" value="BRCT"/>
    <property type="match status" value="1"/>
</dbReference>
<name>A0A8J4D7Z3_9CHLO</name>
<dbReference type="PROSITE" id="PS50172">
    <property type="entry name" value="BRCT"/>
    <property type="match status" value="1"/>
</dbReference>
<dbReference type="PANTHER" id="PTHR47576:SF2">
    <property type="entry name" value="BRCT DOMAIN DNA REPAIR PROTEIN-RELATED"/>
    <property type="match status" value="1"/>
</dbReference>
<accession>A0A8J4D7Z3</accession>
<dbReference type="Proteomes" id="UP000722791">
    <property type="component" value="Unassembled WGS sequence"/>
</dbReference>
<evidence type="ECO:0000313" key="3">
    <source>
        <dbReference type="Proteomes" id="UP000722791"/>
    </source>
</evidence>
<feature type="compositionally biased region" description="Polar residues" evidence="1">
    <location>
        <begin position="635"/>
        <end position="644"/>
    </location>
</feature>
<feature type="compositionally biased region" description="Low complexity" evidence="1">
    <location>
        <begin position="205"/>
        <end position="215"/>
    </location>
</feature>
<feature type="compositionally biased region" description="Polar residues" evidence="1">
    <location>
        <begin position="112"/>
        <end position="126"/>
    </location>
</feature>
<feature type="region of interest" description="Disordered" evidence="1">
    <location>
        <begin position="1378"/>
        <end position="1427"/>
    </location>
</feature>
<dbReference type="EMBL" id="BNCQ01000001">
    <property type="protein sequence ID" value="GIL94389.1"/>
    <property type="molecule type" value="Genomic_DNA"/>
</dbReference>
<feature type="region of interest" description="Disordered" evidence="1">
    <location>
        <begin position="635"/>
        <end position="656"/>
    </location>
</feature>
<organism evidence="2 3">
    <name type="scientific">Volvox reticuliferus</name>
    <dbReference type="NCBI Taxonomy" id="1737510"/>
    <lineage>
        <taxon>Eukaryota</taxon>
        <taxon>Viridiplantae</taxon>
        <taxon>Chlorophyta</taxon>
        <taxon>core chlorophytes</taxon>
        <taxon>Chlorophyceae</taxon>
        <taxon>CS clade</taxon>
        <taxon>Chlamydomonadales</taxon>
        <taxon>Volvocaceae</taxon>
        <taxon>Volvox</taxon>
    </lineage>
</organism>
<feature type="region of interest" description="Disordered" evidence="1">
    <location>
        <begin position="682"/>
        <end position="703"/>
    </location>
</feature>
<reference evidence="2" key="1">
    <citation type="journal article" date="2021" name="Proc. Natl. Acad. Sci. U.S.A.">
        <title>Three genomes in the algal genus Volvox reveal the fate of a haploid sex-determining region after a transition to homothallism.</title>
        <authorList>
            <person name="Yamamoto K."/>
            <person name="Hamaji T."/>
            <person name="Kawai-Toyooka H."/>
            <person name="Matsuzaki R."/>
            <person name="Takahashi F."/>
            <person name="Nishimura Y."/>
            <person name="Kawachi M."/>
            <person name="Noguchi H."/>
            <person name="Minakuchi Y."/>
            <person name="Umen J.G."/>
            <person name="Toyoda A."/>
            <person name="Nozaki H."/>
        </authorList>
    </citation>
    <scope>NUCLEOTIDE SEQUENCE</scope>
    <source>
        <strain evidence="2">NIES-3785</strain>
    </source>
</reference>
<feature type="region of interest" description="Disordered" evidence="1">
    <location>
        <begin position="1112"/>
        <end position="1137"/>
    </location>
</feature>
<comment type="caution">
    <text evidence="2">The sequence shown here is derived from an EMBL/GenBank/DDBJ whole genome shotgun (WGS) entry which is preliminary data.</text>
</comment>
<feature type="region of interest" description="Disordered" evidence="1">
    <location>
        <begin position="344"/>
        <end position="387"/>
    </location>
</feature>
<feature type="region of interest" description="Disordered" evidence="1">
    <location>
        <begin position="1455"/>
        <end position="1507"/>
    </location>
</feature>
<dbReference type="PANTHER" id="PTHR47576">
    <property type="entry name" value="BRCT DOMAIN DNA REPAIR PROTEIN-RELATED"/>
    <property type="match status" value="1"/>
</dbReference>
<evidence type="ECO:0000313" key="2">
    <source>
        <dbReference type="EMBL" id="GIL94389.1"/>
    </source>
</evidence>
<dbReference type="Gene3D" id="3.40.50.10190">
    <property type="entry name" value="BRCT domain"/>
    <property type="match status" value="1"/>
</dbReference>
<sequence>MTGSAARKKWAVGVVVTTSGLAMEEKLVAQRKIKQAGGDYSPNLSRRCTHVLTRPGIDSQKLDAIHSNPQLWPQAIVGLDWLVACEQQEACLAPGMFSIKQEVTGARKPLGSRQQPTGTKQPQNQAARGASAHSIREPDRTNASTTANGACLGAKSTFSSWPTGIQPPAAVTATPWVLQRDTFVKPEFPATSSRATGPWQPTPGPSAAAGSSAAPAPVPTIQKPAPWRVHFSQTDDPLLGFHAAAPAVATAEVSRRPWRVRVSSIPEDNPLVPDPTGMNGAPTPDAGPGDGADELAEPPQLTADIGGEGTGGALPPPKPWHVQHLQESAANDNALPAALQLPTSSVAVNEPQSPRGATRSRLDEPTAANSSSRGGLVGGSPASVSPVEDRWMQDTSHPDGLEVRHSTTMALLEVLASPKSSQGSVLGNVVPAALPVGLASPSAAAVTTESPLELAVPLRDQSRYTTHMLQDRAFATGTVTGLTLSELPSTGTGNGMRSLQPRSAATYAVGVGDRMANVMGATGFGAAASLFARVGSYEPDPHFPSLTQMAADLQALRQDFVVMPHGAARELSPVTARSLVASQPGLPNATALADRAWQSPGQEALMGMVGNRGGAGLSPSYAPPTRSRPAEISAHLQNGGSSHSCGGDGVEPVNTASAGRLGDRWADGMGIHVGAELPCNRDLAQQGDVGGPRQGGKSSTTGAPRVALAASDDGEVSVWFAPLRSQLATELRQAREGMGEGATKSSDVVTEAADHVILRLVEPDQHAAVRRQVNVPGNLCVERERADHQAVWAQCDAGCEKYMSVRPMTCRDARSTRRGLTTLDADCHKPAIPLPQGAAAGPAEQVTEPFLEACGAVIHTNPEPAVEDPFKIDMPGPMTQLIVDMRNAREGLQMGLPPPARSPPLHGPAAEPEVTARSAAARHYTVAPTLVELWGPEDCEYAAREAFVAGEPRTGFTSLMPGEMTACQDAPPAIVGRVSGPYSAWDFAMPNPMHEATAMAAVTSAASTAAAATAAGPAVVTGPSAQIGWTSSDMYRDATAEPSLTQLIKGLREARQELRSPEVGGGGFPDSFRSRQGAVAPVTRVSSVFCVPPEVPCQVPALGALARDAVNPLDPRLDEEPGGDGNSEGSGNGKDGDVSFSELVRLLQLQKLSRAREAKGILEPTIEMEGGACEDVRGSSPGFLVGNTQTSPGLDVGHIIGGGFSGPDMRRIVAPALIGRGTLQENGGLHADKIPCHGHLRKGGEGSIDWEHEPEVTLRQRLEPGVSLQHREILGAESSQNFMAAVPISAPAQAGLECGARMAAGASVVAASTIPCREQLQQPDSPYMLGPTADVSSPATQVAHWGTETIAEERPPCASTAAAIAAAVAAAAAMPLPSQYEGSGTSSGGAWTGPASVLGPDPAQMDGVLLGGSSPSPGPSPDIRPAALLDRFGPSLMQRGGVTLTGTALTSADTADAGTHVGGGGGVAHPVGNTSSATVETPGPRFLSPTCPKERYDEPADADGDDVVGCQTPVTVIPEASCIVSRHSIHEYSGGVSCRGGKGSGHEGDSNRGGARSSKPAARKMDSRTPTLLSSQGRRKQRQLRRFTPILLKASLPAAPARTPKTSQKAVVNTCAGTLLGVTHSPMEPCGSQQGSDSCQASVLPRCKIEPEEACAASRLVMAFNFQRHQEQYSAGSQIAATTMSMAVDPSALSQSTREGLRHGQHIPSTGFGAHQTYRQDFQGYHELRQSSQAPAPSQNQGHGLMALLRPTALGSQHYHGCGQSQGEGALLCSSQAPSCAPFTLPVLRPEEIWVRRSQMPWAAPRSTQGFSACGSWGPGRCQLSAGANGAAAVAAGGGEDAMPVTPGTWLDGEESDDGMLDVEALVAAGRAAAGLKTPLPAVAAVATLAAGPAGIHPAVDPTGGVLHLHGGDGGARGEAPTLDAVVMEKLESFGMQAAGNPGLCAEPGRRKLPTAATEHGVNTSPKVAGNLYQRQQPRSTYSVAVPTVECIAVQDVAAAATTEQAVSPESQSQQRPDAPLRLKEAAAAFSGRRCEASGLVPSLAEATAALDSFRLADDTMKPVGFGNANSEGFGRYLNAARLEERDVSHQDWQQNHGTNSAGFVHSEDCRRGSSTSIGRGLLDGAVVIIDRCMPRQQAEMCAAAVDALGGRISSATHLKCGATAVVCEHSRASHWLAWGVHLLSPRSLRRLAREPSKGEPQLEECSQAAPRDPSAEDFVCLSGGIMHALQRLIGDVTHSWAAKGHCNLPTEASMPGDAGFTAPRSSGTQDGARQRSAVLMDSEGDGGGIGEKPTEDPWPTLEARKQFLLSLKAFEAAAGTGLQGLGLAGDQPSGRQPVAPLALLENLVWTLTEPPQCAQVTAGISATEESFTVLDGGAETDNLGNNDCISIPADGQGVKGDLRGDRGNCSLGPVTNQPVSAGGDPRLVEAEDLDAVVFTGPRLTLLLPQDQHGLLGHHAITVIQRSGQSQVAQLAVGAQVHKLASVDWIRNRGAPNSPCNDGDRSCDSSCGGVGNSHGITMRELLLTIHQHYAQHMPPTEVASTMLSHPVLRRQLQVAWQQGTPVPRSALLGRKTVLCGLRRCTLMGSLAVYELHLIG</sequence>
<feature type="region of interest" description="Disordered" evidence="1">
    <location>
        <begin position="2192"/>
        <end position="2211"/>
    </location>
</feature>
<protein>
    <submittedName>
        <fullName evidence="2">Uncharacterized protein</fullName>
    </submittedName>
</protein>
<proteinExistence type="predicted"/>
<feature type="region of interest" description="Disordered" evidence="1">
    <location>
        <begin position="189"/>
        <end position="217"/>
    </location>
</feature>
<feature type="region of interest" description="Disordered" evidence="1">
    <location>
        <begin position="1534"/>
        <end position="1585"/>
    </location>
</feature>
<dbReference type="OrthoDB" id="553263at2759"/>
<feature type="compositionally biased region" description="Gly residues" evidence="1">
    <location>
        <begin position="1123"/>
        <end position="1133"/>
    </location>
</feature>
<feature type="region of interest" description="Disordered" evidence="1">
    <location>
        <begin position="264"/>
        <end position="320"/>
    </location>
</feature>
<dbReference type="InterPro" id="IPR001357">
    <property type="entry name" value="BRCT_dom"/>
</dbReference>
<gene>
    <name evidence="2" type="ORF">Vretimale_606</name>
</gene>
<feature type="region of interest" description="Disordered" evidence="1">
    <location>
        <begin position="106"/>
        <end position="148"/>
    </location>
</feature>
<evidence type="ECO:0000256" key="1">
    <source>
        <dbReference type="SAM" id="MobiDB-lite"/>
    </source>
</evidence>
<dbReference type="SUPFAM" id="SSF52113">
    <property type="entry name" value="BRCT domain"/>
    <property type="match status" value="1"/>
</dbReference>
<dbReference type="InterPro" id="IPR036420">
    <property type="entry name" value="BRCT_dom_sf"/>
</dbReference>
<feature type="region of interest" description="Disordered" evidence="1">
    <location>
        <begin position="2252"/>
        <end position="2276"/>
    </location>
</feature>